<dbReference type="SUPFAM" id="SSF48452">
    <property type="entry name" value="TPR-like"/>
    <property type="match status" value="1"/>
</dbReference>
<evidence type="ECO:0008006" key="4">
    <source>
        <dbReference type="Google" id="ProtNLM"/>
    </source>
</evidence>
<feature type="region of interest" description="Disordered" evidence="1">
    <location>
        <begin position="1"/>
        <end position="20"/>
    </location>
</feature>
<dbReference type="EMBL" id="ML220115">
    <property type="protein sequence ID" value="TGZ82377.1"/>
    <property type="molecule type" value="Genomic_DNA"/>
</dbReference>
<name>A0A4S2N054_9PEZI</name>
<evidence type="ECO:0000256" key="1">
    <source>
        <dbReference type="SAM" id="MobiDB-lite"/>
    </source>
</evidence>
<evidence type="ECO:0000313" key="3">
    <source>
        <dbReference type="Proteomes" id="UP000298138"/>
    </source>
</evidence>
<feature type="compositionally biased region" description="Low complexity" evidence="1">
    <location>
        <begin position="185"/>
        <end position="195"/>
    </location>
</feature>
<sequence>MPRPQRRFHTNSKKHKKVPETADDFLAAGIEYEESGDRWRPGDKLKAGRFYVRAIEAYQACLVRDPQAFDAAYNKARLHYQLAEQPNLLPNPTKELILRLLETALQEHHECLTMNPQNDDTIFNTAQVHTSLAEFWIDSGQQTHIQQIRGHFSSAIDMFQKCLASQQQQYDQFAGFGDLVPPPQVSSSSSQPMPDDSMDVDVDSEDEDTGGVSLGHHHGRQLPEESSESATSPPTEYAHVVEPVTISTLLDTTMALIHVYTLAFPHVFDQSELASTSATVEALLKERLEPLSKSLPERESDVCLALALLRCAQSEGQYRTAVSSLADWSQTIASCSWPSPATTSSLSAKADAHTSISLAALEAIPPDQMMAWKHYSFASASLGEATKLEATKAELYLARGDTDLMRSRLDGVEAAVKSRAVLRKNAGVYYRGAMKLGEGKIKIEGDVKDRMIKYEDGDETALVGLDERVARDVVADAVEEGVFGAEWMGRIGGGMDVGSDA</sequence>
<dbReference type="OrthoDB" id="5328412at2759"/>
<dbReference type="Gene3D" id="1.25.40.10">
    <property type="entry name" value="Tetratricopeptide repeat domain"/>
    <property type="match status" value="1"/>
</dbReference>
<feature type="region of interest" description="Disordered" evidence="1">
    <location>
        <begin position="174"/>
        <end position="236"/>
    </location>
</feature>
<feature type="compositionally biased region" description="Acidic residues" evidence="1">
    <location>
        <begin position="196"/>
        <end position="209"/>
    </location>
</feature>
<organism evidence="2 3">
    <name type="scientific">Ascodesmis nigricans</name>
    <dbReference type="NCBI Taxonomy" id="341454"/>
    <lineage>
        <taxon>Eukaryota</taxon>
        <taxon>Fungi</taxon>
        <taxon>Dikarya</taxon>
        <taxon>Ascomycota</taxon>
        <taxon>Pezizomycotina</taxon>
        <taxon>Pezizomycetes</taxon>
        <taxon>Pezizales</taxon>
        <taxon>Ascodesmidaceae</taxon>
        <taxon>Ascodesmis</taxon>
    </lineage>
</organism>
<gene>
    <name evidence="2" type="ORF">EX30DRAFT_394698</name>
</gene>
<dbReference type="InterPro" id="IPR011990">
    <property type="entry name" value="TPR-like_helical_dom_sf"/>
</dbReference>
<feature type="compositionally biased region" description="Basic residues" evidence="1">
    <location>
        <begin position="1"/>
        <end position="17"/>
    </location>
</feature>
<protein>
    <recommendedName>
        <fullName evidence="4">TPR-like protein</fullName>
    </recommendedName>
</protein>
<proteinExistence type="predicted"/>
<evidence type="ECO:0000313" key="2">
    <source>
        <dbReference type="EMBL" id="TGZ82377.1"/>
    </source>
</evidence>
<keyword evidence="3" id="KW-1185">Reference proteome</keyword>
<dbReference type="Proteomes" id="UP000298138">
    <property type="component" value="Unassembled WGS sequence"/>
</dbReference>
<dbReference type="InParanoid" id="A0A4S2N054"/>
<dbReference type="AlphaFoldDB" id="A0A4S2N054"/>
<accession>A0A4S2N054</accession>
<reference evidence="2 3" key="1">
    <citation type="submission" date="2019-04" db="EMBL/GenBank/DDBJ databases">
        <title>Comparative genomics and transcriptomics to analyze fruiting body development in filamentous ascomycetes.</title>
        <authorList>
            <consortium name="DOE Joint Genome Institute"/>
            <person name="Lutkenhaus R."/>
            <person name="Traeger S."/>
            <person name="Breuer J."/>
            <person name="Kuo A."/>
            <person name="Lipzen A."/>
            <person name="Pangilinan J."/>
            <person name="Dilworth D."/>
            <person name="Sandor L."/>
            <person name="Poggeler S."/>
            <person name="Barry K."/>
            <person name="Grigoriev I.V."/>
            <person name="Nowrousian M."/>
        </authorList>
    </citation>
    <scope>NUCLEOTIDE SEQUENCE [LARGE SCALE GENOMIC DNA]</scope>
    <source>
        <strain evidence="2 3">CBS 389.68</strain>
    </source>
</reference>